<dbReference type="EMBL" id="PYUC01000005">
    <property type="protein sequence ID" value="PTB20513.1"/>
    <property type="molecule type" value="Genomic_DNA"/>
</dbReference>
<sequence length="216" mass="22727">MRELPSGAPSGASCTSGALGQCARAALGVALKLAYPIVLLAAWRTGSARWAGLALFALLWVQRWLGAGSLARLLARLSALEWIVAGALSCASAAIALTGSEPLLRFYPVLVNAGMLAVFGATLAGGGPSMIEKFARMRKPDLGARAVRYTRGVTQVWCGFFAANGATAAALAWYGSRAQWALYNGVIAYALIGLLIVGEIAWRRMFVPHDDGREMA</sequence>
<evidence type="ECO:0000313" key="2">
    <source>
        <dbReference type="EMBL" id="PTB20513.1"/>
    </source>
</evidence>
<keyword evidence="1" id="KW-1133">Transmembrane helix</keyword>
<protein>
    <recommendedName>
        <fullName evidence="4">DNA gyrase subunit B</fullName>
    </recommendedName>
</protein>
<dbReference type="Proteomes" id="UP000240638">
    <property type="component" value="Unassembled WGS sequence"/>
</dbReference>
<evidence type="ECO:0000313" key="3">
    <source>
        <dbReference type="Proteomes" id="UP000240638"/>
    </source>
</evidence>
<comment type="caution">
    <text evidence="2">The sequence shown here is derived from an EMBL/GenBank/DDBJ whole genome shotgun (WGS) entry which is preliminary data.</text>
</comment>
<dbReference type="RefSeq" id="WP_107150836.1">
    <property type="nucleotide sequence ID" value="NZ_PYUC01000005.1"/>
</dbReference>
<name>A0A2T3XVG0_9BURK</name>
<proteinExistence type="predicted"/>
<dbReference type="AlphaFoldDB" id="A0A2T3XVG0"/>
<gene>
    <name evidence="2" type="ORF">C9I57_11730</name>
</gene>
<feature type="transmembrane region" description="Helical" evidence="1">
    <location>
        <begin position="37"/>
        <end position="61"/>
    </location>
</feature>
<feature type="transmembrane region" description="Helical" evidence="1">
    <location>
        <begin position="109"/>
        <end position="131"/>
    </location>
</feature>
<feature type="transmembrane region" description="Helical" evidence="1">
    <location>
        <begin position="73"/>
        <end position="97"/>
    </location>
</feature>
<accession>A0A2T3XVG0</accession>
<reference evidence="2 3" key="1">
    <citation type="submission" date="2018-03" db="EMBL/GenBank/DDBJ databases">
        <title>Whole genome analyses suggest that Burkholderia sensu lato contains two further novel genera in the rhizoxinica-symbiotica group Mycetohabitans gen. nov., and Trinickia gen. nov.: implications for the evolution of diazotrophy and nodulation in the Burkholderiaceae.</title>
        <authorList>
            <person name="Estrada De Los Santos P."/>
            <person name="Palmer M."/>
            <person name="Chavez-Ramirez B."/>
            <person name="Steenkamp E.T."/>
            <person name="Hirsch A.M."/>
            <person name="Manyaka P."/>
            <person name="Maluk M."/>
            <person name="Lafos M."/>
            <person name="Crook M."/>
            <person name="Gross E."/>
            <person name="Simon M.F."/>
            <person name="Bueno Dos Reis Junior F."/>
            <person name="Poole P.S."/>
            <person name="Venter S.N."/>
            <person name="James E.K."/>
        </authorList>
    </citation>
    <scope>NUCLEOTIDE SEQUENCE [LARGE SCALE GENOMIC DNA]</scope>
    <source>
        <strain evidence="2 3">JPY-366</strain>
    </source>
</reference>
<feature type="transmembrane region" description="Helical" evidence="1">
    <location>
        <begin position="180"/>
        <end position="202"/>
    </location>
</feature>
<feature type="transmembrane region" description="Helical" evidence="1">
    <location>
        <begin position="152"/>
        <end position="174"/>
    </location>
</feature>
<keyword evidence="1" id="KW-0472">Membrane</keyword>
<evidence type="ECO:0008006" key="4">
    <source>
        <dbReference type="Google" id="ProtNLM"/>
    </source>
</evidence>
<organism evidence="2 3">
    <name type="scientific">Trinickia symbiotica</name>
    <dbReference type="NCBI Taxonomy" id="863227"/>
    <lineage>
        <taxon>Bacteria</taxon>
        <taxon>Pseudomonadati</taxon>
        <taxon>Pseudomonadota</taxon>
        <taxon>Betaproteobacteria</taxon>
        <taxon>Burkholderiales</taxon>
        <taxon>Burkholderiaceae</taxon>
        <taxon>Trinickia</taxon>
    </lineage>
</organism>
<evidence type="ECO:0000256" key="1">
    <source>
        <dbReference type="SAM" id="Phobius"/>
    </source>
</evidence>
<keyword evidence="1" id="KW-0812">Transmembrane</keyword>